<dbReference type="GO" id="GO:0008142">
    <property type="term" value="F:oxysterol binding"/>
    <property type="evidence" value="ECO:0007669"/>
    <property type="project" value="TreeGrafter"/>
</dbReference>
<dbReference type="InterPro" id="IPR000648">
    <property type="entry name" value="Oxysterol-bd"/>
</dbReference>
<dbReference type="Gene3D" id="3.30.70.3490">
    <property type="match status" value="1"/>
</dbReference>
<evidence type="ECO:0000256" key="1">
    <source>
        <dbReference type="ARBA" id="ARBA00008842"/>
    </source>
</evidence>
<dbReference type="Gene3D" id="1.10.287.2720">
    <property type="match status" value="1"/>
</dbReference>
<proteinExistence type="inferred from homology"/>
<dbReference type="Pfam" id="PF01237">
    <property type="entry name" value="Oxysterol_BP"/>
    <property type="match status" value="1"/>
</dbReference>
<protein>
    <recommendedName>
        <fullName evidence="5">Oxysterol-binding protein</fullName>
    </recommendedName>
</protein>
<keyword evidence="4" id="KW-1185">Reference proteome</keyword>
<dbReference type="InterPro" id="IPR018494">
    <property type="entry name" value="Oxysterol-bd_CS"/>
</dbReference>
<sequence length="416" mass="45006">MSDAPAASSSNSSSWSSFLKSIASFNGDLSSLTAPPFILSGTSLTEFSQYWCCHPALFTAAANEPDAAKRAILVLKWFMSTLKQQYASRSEKYGNEKKPLNPFLGELFLGQWQDQATGTTELISEQVSHHPPATAYCITNLPSGVRLQGYNAQKATFSSTIYIKQIGHAILTLPASPNGPREPESYLITLPSLHIEGLIMGTPFIELEASSYITSSTGFTAKLDYSGRGWLSGKKNSVAATLYQTGNEKAVICNATGVWTKAFSLYSGPAKTNSPKTLIDRFDAATTPATPLTVADISAQGPLESRRAWNKVATAISSGSLDRVGAEKTKIEQAQRQLRVREKDQGRSWERSYFTAIATQDPLLVQLAPVVGLAPDGDCDRTGGVWRFDDAKYAQQKAKRLSEAEIAAVEAEVLGQ</sequence>
<name>A0A0F4ZB26_9PEZI</name>
<dbReference type="Gene3D" id="6.10.250.1430">
    <property type="match status" value="1"/>
</dbReference>
<dbReference type="EMBL" id="LAEV01001608">
    <property type="protein sequence ID" value="KKA27719.1"/>
    <property type="molecule type" value="Genomic_DNA"/>
</dbReference>
<gene>
    <name evidence="3" type="ORF">TD95_002348</name>
</gene>
<organism evidence="3 4">
    <name type="scientific">Thielaviopsis punctulata</name>
    <dbReference type="NCBI Taxonomy" id="72032"/>
    <lineage>
        <taxon>Eukaryota</taxon>
        <taxon>Fungi</taxon>
        <taxon>Dikarya</taxon>
        <taxon>Ascomycota</taxon>
        <taxon>Pezizomycotina</taxon>
        <taxon>Sordariomycetes</taxon>
        <taxon>Hypocreomycetidae</taxon>
        <taxon>Microascales</taxon>
        <taxon>Ceratocystidaceae</taxon>
        <taxon>Thielaviopsis</taxon>
    </lineage>
</organism>
<dbReference type="PANTHER" id="PTHR10972">
    <property type="entry name" value="OXYSTEROL-BINDING PROTEIN-RELATED"/>
    <property type="match status" value="1"/>
</dbReference>
<reference evidence="3 4" key="1">
    <citation type="submission" date="2015-03" db="EMBL/GenBank/DDBJ databases">
        <authorList>
            <person name="Radwan O."/>
            <person name="Al-Naeli F.A."/>
            <person name="Rendon G.A."/>
            <person name="Fields C."/>
        </authorList>
    </citation>
    <scope>NUCLEOTIDE SEQUENCE [LARGE SCALE GENOMIC DNA]</scope>
    <source>
        <strain evidence="3">CR-DP1</strain>
    </source>
</reference>
<evidence type="ECO:0000256" key="2">
    <source>
        <dbReference type="RuleBase" id="RU003844"/>
    </source>
</evidence>
<accession>A0A0F4ZB26</accession>
<evidence type="ECO:0008006" key="5">
    <source>
        <dbReference type="Google" id="ProtNLM"/>
    </source>
</evidence>
<dbReference type="InterPro" id="IPR037239">
    <property type="entry name" value="OSBP_sf"/>
</dbReference>
<dbReference type="GO" id="GO:0016020">
    <property type="term" value="C:membrane"/>
    <property type="evidence" value="ECO:0007669"/>
    <property type="project" value="TreeGrafter"/>
</dbReference>
<dbReference type="GO" id="GO:0005829">
    <property type="term" value="C:cytosol"/>
    <property type="evidence" value="ECO:0007669"/>
    <property type="project" value="TreeGrafter"/>
</dbReference>
<dbReference type="Gene3D" id="2.40.160.120">
    <property type="match status" value="1"/>
</dbReference>
<dbReference type="PANTHER" id="PTHR10972:SF184">
    <property type="entry name" value="OXYSTEROL-BINDING PROTEIN HOMOLOG 4-RELATED"/>
    <property type="match status" value="1"/>
</dbReference>
<comment type="similarity">
    <text evidence="1 2">Belongs to the OSBP family.</text>
</comment>
<dbReference type="PROSITE" id="PS01013">
    <property type="entry name" value="OSBP"/>
    <property type="match status" value="1"/>
</dbReference>
<dbReference type="AlphaFoldDB" id="A0A0F4ZB26"/>
<comment type="caution">
    <text evidence="3">The sequence shown here is derived from an EMBL/GenBank/DDBJ whole genome shotgun (WGS) entry which is preliminary data.</text>
</comment>
<dbReference type="Proteomes" id="UP000033483">
    <property type="component" value="Unassembled WGS sequence"/>
</dbReference>
<dbReference type="FunFam" id="2.40.160.120:FF:000010">
    <property type="entry name" value="Oxysterol-binding protein homolog 4"/>
    <property type="match status" value="1"/>
</dbReference>
<dbReference type="SUPFAM" id="SSF144000">
    <property type="entry name" value="Oxysterol-binding protein-like"/>
    <property type="match status" value="1"/>
</dbReference>
<evidence type="ECO:0000313" key="4">
    <source>
        <dbReference type="Proteomes" id="UP000033483"/>
    </source>
</evidence>
<dbReference type="GO" id="GO:0120009">
    <property type="term" value="P:intermembrane lipid transfer"/>
    <property type="evidence" value="ECO:0007669"/>
    <property type="project" value="UniProtKB-ARBA"/>
</dbReference>
<dbReference type="OrthoDB" id="14833at2759"/>
<evidence type="ECO:0000313" key="3">
    <source>
        <dbReference type="EMBL" id="KKA27719.1"/>
    </source>
</evidence>